<protein>
    <recommendedName>
        <fullName evidence="5">Secreted protein</fullName>
    </recommendedName>
</protein>
<sequence>MLMPSARLWPPLLLIIFLLLLFKPMRGRPLAGDVQKPPHQRKQQQQQQEKKQHLQQLKEKANMVYPSVLDYAIDGGNWQPTSPMARPGPISNINRPSTIIS</sequence>
<feature type="signal peptide" evidence="2">
    <location>
        <begin position="1"/>
        <end position="27"/>
    </location>
</feature>
<evidence type="ECO:0000256" key="2">
    <source>
        <dbReference type="SAM" id="SignalP"/>
    </source>
</evidence>
<dbReference type="Proteomes" id="UP000825935">
    <property type="component" value="Chromosome 1"/>
</dbReference>
<evidence type="ECO:0000256" key="1">
    <source>
        <dbReference type="SAM" id="MobiDB-lite"/>
    </source>
</evidence>
<evidence type="ECO:0008006" key="5">
    <source>
        <dbReference type="Google" id="ProtNLM"/>
    </source>
</evidence>
<feature type="chain" id="PRO_5035876424" description="Secreted protein" evidence="2">
    <location>
        <begin position="28"/>
        <end position="101"/>
    </location>
</feature>
<keyword evidence="4" id="KW-1185">Reference proteome</keyword>
<proteinExistence type="predicted"/>
<feature type="region of interest" description="Disordered" evidence="1">
    <location>
        <begin position="30"/>
        <end position="56"/>
    </location>
</feature>
<comment type="caution">
    <text evidence="3">The sequence shown here is derived from an EMBL/GenBank/DDBJ whole genome shotgun (WGS) entry which is preliminary data.</text>
</comment>
<keyword evidence="2" id="KW-0732">Signal</keyword>
<feature type="compositionally biased region" description="Polar residues" evidence="1">
    <location>
        <begin position="91"/>
        <end position="101"/>
    </location>
</feature>
<feature type="region of interest" description="Disordered" evidence="1">
    <location>
        <begin position="80"/>
        <end position="101"/>
    </location>
</feature>
<evidence type="ECO:0000313" key="3">
    <source>
        <dbReference type="EMBL" id="KAH7446714.1"/>
    </source>
</evidence>
<reference evidence="3" key="1">
    <citation type="submission" date="2021-08" db="EMBL/GenBank/DDBJ databases">
        <title>WGS assembly of Ceratopteris richardii.</title>
        <authorList>
            <person name="Marchant D.B."/>
            <person name="Chen G."/>
            <person name="Jenkins J."/>
            <person name="Shu S."/>
            <person name="Leebens-Mack J."/>
            <person name="Grimwood J."/>
            <person name="Schmutz J."/>
            <person name="Soltis P."/>
            <person name="Soltis D."/>
            <person name="Chen Z.-H."/>
        </authorList>
    </citation>
    <scope>NUCLEOTIDE SEQUENCE</scope>
    <source>
        <strain evidence="3">Whitten #5841</strain>
        <tissue evidence="3">Leaf</tissue>
    </source>
</reference>
<gene>
    <name evidence="3" type="ORF">KP509_01G070200</name>
</gene>
<accession>A0A8T2VKQ8</accession>
<evidence type="ECO:0000313" key="4">
    <source>
        <dbReference type="Proteomes" id="UP000825935"/>
    </source>
</evidence>
<dbReference type="AlphaFoldDB" id="A0A8T2VKQ8"/>
<organism evidence="3 4">
    <name type="scientific">Ceratopteris richardii</name>
    <name type="common">Triangle waterfern</name>
    <dbReference type="NCBI Taxonomy" id="49495"/>
    <lineage>
        <taxon>Eukaryota</taxon>
        <taxon>Viridiplantae</taxon>
        <taxon>Streptophyta</taxon>
        <taxon>Embryophyta</taxon>
        <taxon>Tracheophyta</taxon>
        <taxon>Polypodiopsida</taxon>
        <taxon>Polypodiidae</taxon>
        <taxon>Polypodiales</taxon>
        <taxon>Pteridineae</taxon>
        <taxon>Pteridaceae</taxon>
        <taxon>Parkerioideae</taxon>
        <taxon>Ceratopteris</taxon>
    </lineage>
</organism>
<dbReference type="EMBL" id="CM035406">
    <property type="protein sequence ID" value="KAH7446714.1"/>
    <property type="molecule type" value="Genomic_DNA"/>
</dbReference>
<name>A0A8T2VKQ8_CERRI</name>